<comment type="caution">
    <text evidence="6">The sequence shown here is derived from an EMBL/GenBank/DDBJ whole genome shotgun (WGS) entry which is preliminary data.</text>
</comment>
<name>A0A0G1GGI9_9BACT</name>
<dbReference type="GO" id="GO:0046872">
    <property type="term" value="F:metal ion binding"/>
    <property type="evidence" value="ECO:0007669"/>
    <property type="project" value="UniProtKB-KW"/>
</dbReference>
<dbReference type="Gene3D" id="1.10.150.240">
    <property type="entry name" value="Putative phosphatase, domain 2"/>
    <property type="match status" value="1"/>
</dbReference>
<dbReference type="CDD" id="cd07505">
    <property type="entry name" value="HAD_BPGM-like"/>
    <property type="match status" value="1"/>
</dbReference>
<dbReference type="Proteomes" id="UP000034894">
    <property type="component" value="Unassembled WGS sequence"/>
</dbReference>
<keyword evidence="4" id="KW-0460">Magnesium</keyword>
<comment type="cofactor">
    <cofactor evidence="1">
        <name>Mg(2+)</name>
        <dbReference type="ChEBI" id="CHEBI:18420"/>
    </cofactor>
</comment>
<evidence type="ECO:0000313" key="7">
    <source>
        <dbReference type="Proteomes" id="UP000034894"/>
    </source>
</evidence>
<evidence type="ECO:0000256" key="2">
    <source>
        <dbReference type="ARBA" id="ARBA00006171"/>
    </source>
</evidence>
<accession>A0A0G1GGI9</accession>
<reference evidence="6 7" key="1">
    <citation type="journal article" date="2015" name="Nature">
        <title>rRNA introns, odd ribosomes, and small enigmatic genomes across a large radiation of phyla.</title>
        <authorList>
            <person name="Brown C.T."/>
            <person name="Hug L.A."/>
            <person name="Thomas B.C."/>
            <person name="Sharon I."/>
            <person name="Castelle C.J."/>
            <person name="Singh A."/>
            <person name="Wilkins M.J."/>
            <person name="Williams K.H."/>
            <person name="Banfield J.F."/>
        </authorList>
    </citation>
    <scope>NUCLEOTIDE SEQUENCE [LARGE SCALE GENOMIC DNA]</scope>
</reference>
<evidence type="ECO:0000256" key="4">
    <source>
        <dbReference type="ARBA" id="ARBA00022842"/>
    </source>
</evidence>
<dbReference type="SUPFAM" id="SSF56784">
    <property type="entry name" value="HAD-like"/>
    <property type="match status" value="1"/>
</dbReference>
<organism evidence="6 7">
    <name type="scientific">Candidatus Gottesmanbacteria bacterium GW2011_GWA2_43_14</name>
    <dbReference type="NCBI Taxonomy" id="1618443"/>
    <lineage>
        <taxon>Bacteria</taxon>
        <taxon>Candidatus Gottesmaniibacteriota</taxon>
    </lineage>
</organism>
<dbReference type="STRING" id="1618443.UV73_C0004G0065"/>
<dbReference type="AlphaFoldDB" id="A0A0G1GGI9"/>
<dbReference type="PANTHER" id="PTHR46193">
    <property type="entry name" value="6-PHOSPHOGLUCONATE PHOSPHATASE"/>
    <property type="match status" value="1"/>
</dbReference>
<dbReference type="NCBIfam" id="TIGR01509">
    <property type="entry name" value="HAD-SF-IA-v3"/>
    <property type="match status" value="1"/>
</dbReference>
<proteinExistence type="inferred from homology"/>
<keyword evidence="3" id="KW-0479">Metal-binding</keyword>
<dbReference type="SFLD" id="SFLDG01129">
    <property type="entry name" value="C1.5:_HAD__Beta-PGM__Phosphata"/>
    <property type="match status" value="1"/>
</dbReference>
<keyword evidence="5" id="KW-0119">Carbohydrate metabolism</keyword>
<dbReference type="InterPro" id="IPR051600">
    <property type="entry name" value="Beta-PGM-like"/>
</dbReference>
<dbReference type="InterPro" id="IPR023198">
    <property type="entry name" value="PGP-like_dom2"/>
</dbReference>
<keyword evidence="6" id="KW-0378">Hydrolase</keyword>
<dbReference type="PANTHER" id="PTHR46193:SF18">
    <property type="entry name" value="HEXITOL PHOSPHATASE B"/>
    <property type="match status" value="1"/>
</dbReference>
<dbReference type="Pfam" id="PF00702">
    <property type="entry name" value="Hydrolase"/>
    <property type="match status" value="1"/>
</dbReference>
<dbReference type="InterPro" id="IPR006439">
    <property type="entry name" value="HAD-SF_hydro_IA"/>
</dbReference>
<dbReference type="InterPro" id="IPR023214">
    <property type="entry name" value="HAD_sf"/>
</dbReference>
<dbReference type="GO" id="GO:0016787">
    <property type="term" value="F:hydrolase activity"/>
    <property type="evidence" value="ECO:0007669"/>
    <property type="project" value="UniProtKB-KW"/>
</dbReference>
<comment type="similarity">
    <text evidence="2">Belongs to the HAD-like hydrolase superfamily. CbbY/CbbZ/Gph/YieH family.</text>
</comment>
<dbReference type="EMBL" id="LCFP01000004">
    <property type="protein sequence ID" value="KKS97923.1"/>
    <property type="molecule type" value="Genomic_DNA"/>
</dbReference>
<evidence type="ECO:0000256" key="3">
    <source>
        <dbReference type="ARBA" id="ARBA00022723"/>
    </source>
</evidence>
<dbReference type="InterPro" id="IPR036412">
    <property type="entry name" value="HAD-like_sf"/>
</dbReference>
<sequence length="291" mass="32459">MTPLYQHNNYTPEFTLREGSARIGSRDFGAFIFDLEGTGVDTDPVRHEAHRQVAAQVGVRLDLSDPQSVSEISPNFYGGPGKAIMEQLAYRGNGRMTPKKMMDLDTLIYRQLVANADLQPREYLVPFLETLKGHKIPIAIASNTDFEEAREILERSKLWPFFNDHSGHLIVLRERAGDKPKPDPFIYELTAEAIGIRPTDTVVFEDSPVGVESAHKAGAFVWGVPVDCTPHTIQKLFDHGARMVATDGWSEIHHQFNRNGHHPEGFVMPGQEMIGSNGYQPLEDGSPGARK</sequence>
<dbReference type="Gene3D" id="3.40.50.1000">
    <property type="entry name" value="HAD superfamily/HAD-like"/>
    <property type="match status" value="1"/>
</dbReference>
<evidence type="ECO:0000313" key="6">
    <source>
        <dbReference type="EMBL" id="KKS97923.1"/>
    </source>
</evidence>
<gene>
    <name evidence="6" type="ORF">UV73_C0004G0065</name>
</gene>
<evidence type="ECO:0000256" key="5">
    <source>
        <dbReference type="ARBA" id="ARBA00023277"/>
    </source>
</evidence>
<dbReference type="SFLD" id="SFLDS00003">
    <property type="entry name" value="Haloacid_Dehalogenase"/>
    <property type="match status" value="1"/>
</dbReference>
<protein>
    <submittedName>
        <fullName evidence="6">HAD-superfamily hydrolase</fullName>
    </submittedName>
</protein>
<evidence type="ECO:0000256" key="1">
    <source>
        <dbReference type="ARBA" id="ARBA00001946"/>
    </source>
</evidence>